<evidence type="ECO:0000256" key="7">
    <source>
        <dbReference type="ARBA" id="ARBA00023136"/>
    </source>
</evidence>
<keyword evidence="7" id="KW-0472">Membrane</keyword>
<dbReference type="eggNOG" id="ENOG502QQST">
    <property type="taxonomic scope" value="Eukaryota"/>
</dbReference>
<evidence type="ECO:0000256" key="2">
    <source>
        <dbReference type="ARBA" id="ARBA00004141"/>
    </source>
</evidence>
<keyword evidence="6" id="KW-1133">Transmembrane helix</keyword>
<keyword evidence="9" id="KW-1185">Reference proteome</keyword>
<dbReference type="PANTHER" id="PTHR11048">
    <property type="entry name" value="PRENYLTRANSFERASES"/>
    <property type="match status" value="1"/>
</dbReference>
<name>M7B052_CHEMY</name>
<dbReference type="Gene3D" id="1.20.120.1780">
    <property type="entry name" value="UbiA prenyltransferase"/>
    <property type="match status" value="1"/>
</dbReference>
<evidence type="ECO:0000313" key="8">
    <source>
        <dbReference type="EMBL" id="EMP30384.1"/>
    </source>
</evidence>
<evidence type="ECO:0000256" key="1">
    <source>
        <dbReference type="ARBA" id="ARBA00001946"/>
    </source>
</evidence>
<reference evidence="9" key="1">
    <citation type="journal article" date="2013" name="Nat. Genet.">
        <title>The draft genomes of soft-shell turtle and green sea turtle yield insights into the development and evolution of the turtle-specific body plan.</title>
        <authorList>
            <person name="Wang Z."/>
            <person name="Pascual-Anaya J."/>
            <person name="Zadissa A."/>
            <person name="Li W."/>
            <person name="Niimura Y."/>
            <person name="Huang Z."/>
            <person name="Li C."/>
            <person name="White S."/>
            <person name="Xiong Z."/>
            <person name="Fang D."/>
            <person name="Wang B."/>
            <person name="Ming Y."/>
            <person name="Chen Y."/>
            <person name="Zheng Y."/>
            <person name="Kuraku S."/>
            <person name="Pignatelli M."/>
            <person name="Herrero J."/>
            <person name="Beal K."/>
            <person name="Nozawa M."/>
            <person name="Li Q."/>
            <person name="Wang J."/>
            <person name="Zhang H."/>
            <person name="Yu L."/>
            <person name="Shigenobu S."/>
            <person name="Wang J."/>
            <person name="Liu J."/>
            <person name="Flicek P."/>
            <person name="Searle S."/>
            <person name="Wang J."/>
            <person name="Kuratani S."/>
            <person name="Yin Y."/>
            <person name="Aken B."/>
            <person name="Zhang G."/>
            <person name="Irie N."/>
        </authorList>
    </citation>
    <scope>NUCLEOTIDE SEQUENCE [LARGE SCALE GENOMIC DNA]</scope>
</reference>
<keyword evidence="4 8" id="KW-0808">Transferase</keyword>
<dbReference type="GO" id="GO:0016765">
    <property type="term" value="F:transferase activity, transferring alkyl or aryl (other than methyl) groups"/>
    <property type="evidence" value="ECO:0007669"/>
    <property type="project" value="InterPro"/>
</dbReference>
<sequence>MEKCFVLYATQDYWLSLLYKKLVGTKVLKVGLKGADPKRLRVYLHCTNNHNPMYKEGDVTLFLLNLYNVTKHVQLPHNLSNKHIDEYLLLPHGEQDILSSVQTSPGQSRYTSSVAPLKGTWLLYLPCTWSIGLAAEPGCFPDWYMLSLFGTGAVLMRGAGCTINDMWDRDYDKKDKKDDMVIGVKSTALRFNENTKQWLSGFSVAMLMGLSVAGINCDQTFLYYTAVATISAHLAHQVHVERSVSVVLDVKLQKIWVNAAAVVQALP</sequence>
<dbReference type="GO" id="GO:0006744">
    <property type="term" value="P:ubiquinone biosynthetic process"/>
    <property type="evidence" value="ECO:0007669"/>
    <property type="project" value="TreeGrafter"/>
</dbReference>
<dbReference type="InterPro" id="IPR000537">
    <property type="entry name" value="UbiA_prenyltransferase"/>
</dbReference>
<proteinExistence type="inferred from homology"/>
<dbReference type="STRING" id="8469.M7B052"/>
<evidence type="ECO:0000256" key="5">
    <source>
        <dbReference type="ARBA" id="ARBA00022692"/>
    </source>
</evidence>
<dbReference type="InterPro" id="IPR039653">
    <property type="entry name" value="Prenyltransferase"/>
</dbReference>
<keyword evidence="5" id="KW-0812">Transmembrane</keyword>
<dbReference type="GO" id="GO:0005743">
    <property type="term" value="C:mitochondrial inner membrane"/>
    <property type="evidence" value="ECO:0007669"/>
    <property type="project" value="TreeGrafter"/>
</dbReference>
<evidence type="ECO:0000256" key="6">
    <source>
        <dbReference type="ARBA" id="ARBA00022989"/>
    </source>
</evidence>
<gene>
    <name evidence="8" type="ORF">UY3_12505</name>
</gene>
<evidence type="ECO:0000313" key="9">
    <source>
        <dbReference type="Proteomes" id="UP000031443"/>
    </source>
</evidence>
<accession>M7B052</accession>
<dbReference type="PANTHER" id="PTHR11048:SF28">
    <property type="entry name" value="4-HYDROXYBENZOATE POLYPRENYLTRANSFERASE, MITOCHONDRIAL"/>
    <property type="match status" value="1"/>
</dbReference>
<comment type="subcellular location">
    <subcellularLocation>
        <location evidence="2">Membrane</location>
        <topology evidence="2">Multi-pass membrane protein</topology>
    </subcellularLocation>
</comment>
<comment type="cofactor">
    <cofactor evidence="1">
        <name>Mg(2+)</name>
        <dbReference type="ChEBI" id="CHEBI:18420"/>
    </cofactor>
</comment>
<organism evidence="8 9">
    <name type="scientific">Chelonia mydas</name>
    <name type="common">Green sea-turtle</name>
    <name type="synonym">Chelonia agassizi</name>
    <dbReference type="NCBI Taxonomy" id="8469"/>
    <lineage>
        <taxon>Eukaryota</taxon>
        <taxon>Metazoa</taxon>
        <taxon>Chordata</taxon>
        <taxon>Craniata</taxon>
        <taxon>Vertebrata</taxon>
        <taxon>Euteleostomi</taxon>
        <taxon>Archelosauria</taxon>
        <taxon>Testudinata</taxon>
        <taxon>Testudines</taxon>
        <taxon>Cryptodira</taxon>
        <taxon>Durocryptodira</taxon>
        <taxon>Americhelydia</taxon>
        <taxon>Chelonioidea</taxon>
        <taxon>Cheloniidae</taxon>
        <taxon>Chelonia</taxon>
    </lineage>
</organism>
<evidence type="ECO:0000256" key="3">
    <source>
        <dbReference type="ARBA" id="ARBA00005985"/>
    </source>
</evidence>
<comment type="similarity">
    <text evidence="3">Belongs to the UbiA prenyltransferase family.</text>
</comment>
<dbReference type="AlphaFoldDB" id="M7B052"/>
<dbReference type="FunFam" id="1.20.120.1780:FF:000001">
    <property type="entry name" value="4-hydroxybenzoate octaprenyltransferase"/>
    <property type="match status" value="1"/>
</dbReference>
<evidence type="ECO:0000256" key="4">
    <source>
        <dbReference type="ARBA" id="ARBA00022679"/>
    </source>
</evidence>
<dbReference type="EMBL" id="KB549796">
    <property type="protein sequence ID" value="EMP30384.1"/>
    <property type="molecule type" value="Genomic_DNA"/>
</dbReference>
<protein>
    <submittedName>
        <fullName evidence="8">4-hydroxybenzoate polyprenyltransferase</fullName>
    </submittedName>
</protein>
<dbReference type="Proteomes" id="UP000031443">
    <property type="component" value="Unassembled WGS sequence"/>
</dbReference>
<dbReference type="Pfam" id="PF01040">
    <property type="entry name" value="UbiA"/>
    <property type="match status" value="1"/>
</dbReference>